<feature type="compositionally biased region" description="Basic and acidic residues" evidence="1">
    <location>
        <begin position="1"/>
        <end position="20"/>
    </location>
</feature>
<evidence type="ECO:0000256" key="1">
    <source>
        <dbReference type="SAM" id="MobiDB-lite"/>
    </source>
</evidence>
<feature type="non-terminal residue" evidence="2">
    <location>
        <position position="1"/>
    </location>
</feature>
<reference evidence="2" key="1">
    <citation type="submission" date="2020-02" db="EMBL/GenBank/DDBJ databases">
        <authorList>
            <person name="Meier V. D."/>
        </authorList>
    </citation>
    <scope>NUCLEOTIDE SEQUENCE</scope>
    <source>
        <strain evidence="2">AVDCRST_MAG55</strain>
    </source>
</reference>
<accession>A0A6J4PI49</accession>
<name>A0A6J4PI49_9ACTN</name>
<dbReference type="AlphaFoldDB" id="A0A6J4PI49"/>
<sequence length="51" mass="5764">AAAEREVLHPHRQGRPERRGERRHSHGVSPLSPKRCTRPRLPPSLVEPGVL</sequence>
<evidence type="ECO:0000313" key="2">
    <source>
        <dbReference type="EMBL" id="CAA9413452.1"/>
    </source>
</evidence>
<gene>
    <name evidence="2" type="ORF">AVDCRST_MAG55-1477</name>
</gene>
<feature type="region of interest" description="Disordered" evidence="1">
    <location>
        <begin position="1"/>
        <end position="51"/>
    </location>
</feature>
<organism evidence="2">
    <name type="scientific">uncultured Rubrobacteraceae bacterium</name>
    <dbReference type="NCBI Taxonomy" id="349277"/>
    <lineage>
        <taxon>Bacteria</taxon>
        <taxon>Bacillati</taxon>
        <taxon>Actinomycetota</taxon>
        <taxon>Rubrobacteria</taxon>
        <taxon>Rubrobacterales</taxon>
        <taxon>Rubrobacteraceae</taxon>
        <taxon>environmental samples</taxon>
    </lineage>
</organism>
<dbReference type="EMBL" id="CADCUZ010000063">
    <property type="protein sequence ID" value="CAA9413452.1"/>
    <property type="molecule type" value="Genomic_DNA"/>
</dbReference>
<protein>
    <submittedName>
        <fullName evidence="2">Uncharacterized protein</fullName>
    </submittedName>
</protein>
<feature type="non-terminal residue" evidence="2">
    <location>
        <position position="51"/>
    </location>
</feature>
<proteinExistence type="predicted"/>